<dbReference type="InterPro" id="IPR027417">
    <property type="entry name" value="P-loop_NTPase"/>
</dbReference>
<name>A0A6J6RIJ4_9ZZZZ</name>
<evidence type="ECO:0000256" key="4">
    <source>
        <dbReference type="ARBA" id="ARBA00022771"/>
    </source>
</evidence>
<dbReference type="PROSITE" id="PS50162">
    <property type="entry name" value="RECA_2"/>
    <property type="match status" value="1"/>
</dbReference>
<dbReference type="GO" id="GO:0004176">
    <property type="term" value="F:ATP-dependent peptidase activity"/>
    <property type="evidence" value="ECO:0007669"/>
    <property type="project" value="InterPro"/>
</dbReference>
<organism evidence="12">
    <name type="scientific">freshwater metagenome</name>
    <dbReference type="NCBI Taxonomy" id="449393"/>
    <lineage>
        <taxon>unclassified sequences</taxon>
        <taxon>metagenomes</taxon>
        <taxon>ecological metagenomes</taxon>
    </lineage>
</organism>
<dbReference type="GO" id="GO:0008270">
    <property type="term" value="F:zinc ion binding"/>
    <property type="evidence" value="ECO:0007669"/>
    <property type="project" value="UniProtKB-KW"/>
</dbReference>
<protein>
    <submittedName>
        <fullName evidence="12">Unannotated protein</fullName>
    </submittedName>
</protein>
<dbReference type="InterPro" id="IPR003593">
    <property type="entry name" value="AAA+_ATPase"/>
</dbReference>
<sequence length="463" mass="48413">MSKMRIVHRCGDCGAGHPKWSGRCGSCGSWNSLIEDVEGDVGHPPLLSGPPPEVQSITQIDPLEGQPRSTGISEMDRVLSGGLVPGSVTLLGGEPGVGKSTLLLQLLAAMGGRTLYVTAEESAQQVRLRADRLGALHDNIFLLAETSLPRIRAAAAAMRPDLLIVDSIQAVSDPEIASGPGSVTQVRGCAQQLVADAKSNGLTTLLVGHVTKEGTLAGPRVLEHLVDTVLSFDGERHHALRMLRAVKHRFGTTNELGLFEMEGDGLRPVPDASKLFLADRRAGVPGSVVAPVLDGYRPLLVEVQALVTLSALSSPRRSAQGFDHGRLAVLLAVLDQRAGLMFGPCDVYASVVGGIRLTEPGGDLAVCVAAASAVTGRPVSGKIVVCGEVGLAGELRQVSQTARRLTEAARLGFTTAIVPRSAAVEVPGLEVIRVGTLAEALHTLGLVNSPEFAPRSLLLNEPL</sequence>
<dbReference type="AlphaFoldDB" id="A0A6J6RIJ4"/>
<evidence type="ECO:0000256" key="1">
    <source>
        <dbReference type="ARBA" id="ARBA00022723"/>
    </source>
</evidence>
<dbReference type="SUPFAM" id="SSF52540">
    <property type="entry name" value="P-loop containing nucleoside triphosphate hydrolases"/>
    <property type="match status" value="1"/>
</dbReference>
<dbReference type="SUPFAM" id="SSF54211">
    <property type="entry name" value="Ribosomal protein S5 domain 2-like"/>
    <property type="match status" value="1"/>
</dbReference>
<dbReference type="GO" id="GO:0004252">
    <property type="term" value="F:serine-type endopeptidase activity"/>
    <property type="evidence" value="ECO:0007669"/>
    <property type="project" value="InterPro"/>
</dbReference>
<dbReference type="CDD" id="cd01121">
    <property type="entry name" value="RadA_SMS_N"/>
    <property type="match status" value="1"/>
</dbReference>
<dbReference type="Pfam" id="PF13481">
    <property type="entry name" value="AAA_25"/>
    <property type="match status" value="1"/>
</dbReference>
<evidence type="ECO:0000256" key="8">
    <source>
        <dbReference type="ARBA" id="ARBA00023016"/>
    </source>
</evidence>
<dbReference type="EMBL" id="CAEZXX010000148">
    <property type="protein sequence ID" value="CAB4721943.1"/>
    <property type="molecule type" value="Genomic_DNA"/>
</dbReference>
<dbReference type="GO" id="GO:0003684">
    <property type="term" value="F:damaged DNA binding"/>
    <property type="evidence" value="ECO:0007669"/>
    <property type="project" value="InterPro"/>
</dbReference>
<evidence type="ECO:0000313" key="12">
    <source>
        <dbReference type="EMBL" id="CAB4721943.1"/>
    </source>
</evidence>
<keyword evidence="10" id="KW-0234">DNA repair</keyword>
<keyword evidence="4" id="KW-0863">Zinc-finger</keyword>
<evidence type="ECO:0000256" key="9">
    <source>
        <dbReference type="ARBA" id="ARBA00023125"/>
    </source>
</evidence>
<reference evidence="12" key="1">
    <citation type="submission" date="2020-05" db="EMBL/GenBank/DDBJ databases">
        <authorList>
            <person name="Chiriac C."/>
            <person name="Salcher M."/>
            <person name="Ghai R."/>
            <person name="Kavagutti S V."/>
        </authorList>
    </citation>
    <scope>NUCLEOTIDE SEQUENCE</scope>
</reference>
<dbReference type="InterPro" id="IPR020568">
    <property type="entry name" value="Ribosomal_Su5_D2-typ_SF"/>
</dbReference>
<keyword evidence="7" id="KW-0067">ATP-binding</keyword>
<dbReference type="Gene3D" id="3.30.230.10">
    <property type="match status" value="1"/>
</dbReference>
<evidence type="ECO:0000313" key="15">
    <source>
        <dbReference type="EMBL" id="CAB5065619.1"/>
    </source>
</evidence>
<keyword evidence="9" id="KW-0238">DNA-binding</keyword>
<dbReference type="SMART" id="SM00382">
    <property type="entry name" value="AAA"/>
    <property type="match status" value="1"/>
</dbReference>
<dbReference type="HAMAP" id="MF_01498">
    <property type="entry name" value="RadA_bact"/>
    <property type="match status" value="1"/>
</dbReference>
<dbReference type="EMBL" id="CAFBLR010000102">
    <property type="protein sequence ID" value="CAB4878010.1"/>
    <property type="molecule type" value="Genomic_DNA"/>
</dbReference>
<evidence type="ECO:0000256" key="7">
    <source>
        <dbReference type="ARBA" id="ARBA00022840"/>
    </source>
</evidence>
<dbReference type="PANTHER" id="PTHR32472:SF10">
    <property type="entry name" value="DNA REPAIR PROTEIN RADA-LIKE PROTEIN"/>
    <property type="match status" value="1"/>
</dbReference>
<dbReference type="NCBIfam" id="TIGR00416">
    <property type="entry name" value="sms"/>
    <property type="match status" value="1"/>
</dbReference>
<dbReference type="Gene3D" id="3.40.50.300">
    <property type="entry name" value="P-loop containing nucleotide triphosphate hydrolases"/>
    <property type="match status" value="1"/>
</dbReference>
<dbReference type="FunFam" id="3.40.50.300:FF:000050">
    <property type="entry name" value="DNA repair protein RadA"/>
    <property type="match status" value="1"/>
</dbReference>
<dbReference type="InterPro" id="IPR041166">
    <property type="entry name" value="Rubredoxin_2"/>
</dbReference>
<dbReference type="PRINTS" id="PR01874">
    <property type="entry name" value="DNAREPAIRADA"/>
</dbReference>
<gene>
    <name evidence="12" type="ORF">UFOPK2602_01796</name>
    <name evidence="13" type="ORF">UFOPK2806_01941</name>
    <name evidence="14" type="ORF">UFOPK3417_01113</name>
    <name evidence="15" type="ORF">UFOPK4306_01628</name>
</gene>
<evidence type="ECO:0000256" key="10">
    <source>
        <dbReference type="ARBA" id="ARBA00023204"/>
    </source>
</evidence>
<evidence type="ECO:0000256" key="3">
    <source>
        <dbReference type="ARBA" id="ARBA00022763"/>
    </source>
</evidence>
<dbReference type="GO" id="GO:0005829">
    <property type="term" value="C:cytosol"/>
    <property type="evidence" value="ECO:0007669"/>
    <property type="project" value="TreeGrafter"/>
</dbReference>
<keyword evidence="2" id="KW-0547">Nucleotide-binding</keyword>
<feature type="domain" description="RecA family profile 1" evidence="11">
    <location>
        <begin position="64"/>
        <end position="210"/>
    </location>
</feature>
<evidence type="ECO:0000256" key="6">
    <source>
        <dbReference type="ARBA" id="ARBA00022833"/>
    </source>
</evidence>
<dbReference type="InterPro" id="IPR020588">
    <property type="entry name" value="RecA_ATP-bd"/>
</dbReference>
<proteinExistence type="inferred from homology"/>
<evidence type="ECO:0000259" key="11">
    <source>
        <dbReference type="PROSITE" id="PS50162"/>
    </source>
</evidence>
<evidence type="ECO:0000256" key="2">
    <source>
        <dbReference type="ARBA" id="ARBA00022741"/>
    </source>
</evidence>
<keyword evidence="1" id="KW-0479">Metal-binding</keyword>
<accession>A0A6J6RIJ4</accession>
<dbReference type="GO" id="GO:0000725">
    <property type="term" value="P:recombinational repair"/>
    <property type="evidence" value="ECO:0007669"/>
    <property type="project" value="TreeGrafter"/>
</dbReference>
<keyword evidence="5" id="KW-0378">Hydrolase</keyword>
<evidence type="ECO:0000256" key="5">
    <source>
        <dbReference type="ARBA" id="ARBA00022801"/>
    </source>
</evidence>
<keyword evidence="8" id="KW-0346">Stress response</keyword>
<dbReference type="GO" id="GO:0006508">
    <property type="term" value="P:proteolysis"/>
    <property type="evidence" value="ECO:0007669"/>
    <property type="project" value="InterPro"/>
</dbReference>
<dbReference type="Pfam" id="PF18073">
    <property type="entry name" value="Zn_ribbon_LapB"/>
    <property type="match status" value="1"/>
</dbReference>
<dbReference type="GO" id="GO:0140664">
    <property type="term" value="F:ATP-dependent DNA damage sensor activity"/>
    <property type="evidence" value="ECO:0007669"/>
    <property type="project" value="InterPro"/>
</dbReference>
<dbReference type="PANTHER" id="PTHR32472">
    <property type="entry name" value="DNA REPAIR PROTEIN RADA"/>
    <property type="match status" value="1"/>
</dbReference>
<keyword evidence="3" id="KW-0227">DNA damage</keyword>
<dbReference type="InterPro" id="IPR004504">
    <property type="entry name" value="DNA_repair_RadA"/>
</dbReference>
<dbReference type="InterPro" id="IPR014721">
    <property type="entry name" value="Ribsml_uS5_D2-typ_fold_subgr"/>
</dbReference>
<dbReference type="GO" id="GO:0005524">
    <property type="term" value="F:ATP binding"/>
    <property type="evidence" value="ECO:0007669"/>
    <property type="project" value="UniProtKB-KW"/>
</dbReference>
<evidence type="ECO:0000313" key="13">
    <source>
        <dbReference type="EMBL" id="CAB4764485.1"/>
    </source>
</evidence>
<keyword evidence="6" id="KW-0862">Zinc</keyword>
<evidence type="ECO:0000313" key="14">
    <source>
        <dbReference type="EMBL" id="CAB4878010.1"/>
    </source>
</evidence>
<dbReference type="EMBL" id="CAFBQP010000063">
    <property type="protein sequence ID" value="CAB5065619.1"/>
    <property type="molecule type" value="Genomic_DNA"/>
</dbReference>
<dbReference type="EMBL" id="CAEZYY010000033">
    <property type="protein sequence ID" value="CAB4764485.1"/>
    <property type="molecule type" value="Genomic_DNA"/>
</dbReference>